<dbReference type="PANTHER" id="PTHR34129">
    <property type="entry name" value="BLR1139 PROTEIN"/>
    <property type="match status" value="1"/>
</dbReference>
<dbReference type="PANTHER" id="PTHR34129:SF1">
    <property type="entry name" value="DUF952 DOMAIN-CONTAINING PROTEIN"/>
    <property type="match status" value="1"/>
</dbReference>
<dbReference type="SUPFAM" id="SSF56399">
    <property type="entry name" value="ADP-ribosylation"/>
    <property type="match status" value="1"/>
</dbReference>
<evidence type="ECO:0000313" key="1">
    <source>
        <dbReference type="EMBL" id="CAK9258308.1"/>
    </source>
</evidence>
<reference evidence="1" key="1">
    <citation type="submission" date="2024-02" db="EMBL/GenBank/DDBJ databases">
        <authorList>
            <consortium name="ELIXIR-Norway"/>
            <consortium name="Elixir Norway"/>
        </authorList>
    </citation>
    <scope>NUCLEOTIDE SEQUENCE</scope>
</reference>
<dbReference type="Pfam" id="PF06108">
    <property type="entry name" value="DUF952"/>
    <property type="match status" value="1"/>
</dbReference>
<dbReference type="Gene3D" id="3.20.170.20">
    <property type="entry name" value="Protein of unknown function DUF952"/>
    <property type="match status" value="1"/>
</dbReference>
<organism evidence="1 2">
    <name type="scientific">Sphagnum jensenii</name>
    <dbReference type="NCBI Taxonomy" id="128206"/>
    <lineage>
        <taxon>Eukaryota</taxon>
        <taxon>Viridiplantae</taxon>
        <taxon>Streptophyta</taxon>
        <taxon>Embryophyta</taxon>
        <taxon>Bryophyta</taxon>
        <taxon>Sphagnophytina</taxon>
        <taxon>Sphagnopsida</taxon>
        <taxon>Sphagnales</taxon>
        <taxon>Sphagnaceae</taxon>
        <taxon>Sphagnum</taxon>
    </lineage>
</organism>
<dbReference type="EMBL" id="OZ020106">
    <property type="protein sequence ID" value="CAK9258308.1"/>
    <property type="molecule type" value="Genomic_DNA"/>
</dbReference>
<proteinExistence type="predicted"/>
<keyword evidence="2" id="KW-1185">Reference proteome</keyword>
<evidence type="ECO:0000313" key="2">
    <source>
        <dbReference type="Proteomes" id="UP001497444"/>
    </source>
</evidence>
<gene>
    <name evidence="1" type="ORF">CSSPJE1EN1_LOCUS3786</name>
</gene>
<dbReference type="InterPro" id="IPR009297">
    <property type="entry name" value="DUF952"/>
</dbReference>
<protein>
    <submittedName>
        <fullName evidence="1">Uncharacterized protein</fullName>
    </submittedName>
</protein>
<sequence length="134" mass="14801">MEEEEEENKHQQHQPHAFVYRICPAEEWKDAQSASALAGGQLDLSSGFIDLSTSFQVQDTLARFFAGREDLYLLKINTSKLGDGLRYDEVEGIGKFPHFYGSAGTFAPLPLSAVESSSKLKLENGKHVLPGSIE</sequence>
<dbReference type="Proteomes" id="UP001497444">
    <property type="component" value="Chromosome 11"/>
</dbReference>
<accession>A0ABP0VUZ6</accession>
<name>A0ABP0VUZ6_9BRYO</name>